<evidence type="ECO:0000313" key="12">
    <source>
        <dbReference type="EMBL" id="CBQ71451.1"/>
    </source>
</evidence>
<dbReference type="InterPro" id="IPR002316">
    <property type="entry name" value="Pro-tRNA-ligase_IIa"/>
</dbReference>
<proteinExistence type="inferred from homology"/>
<dbReference type="InterPro" id="IPR045864">
    <property type="entry name" value="aa-tRNA-synth_II/BPL/LPL"/>
</dbReference>
<dbReference type="Gene3D" id="3.40.50.800">
    <property type="entry name" value="Anticodon-binding domain"/>
    <property type="match status" value="1"/>
</dbReference>
<evidence type="ECO:0000256" key="2">
    <source>
        <dbReference type="ARBA" id="ARBA00012831"/>
    </source>
</evidence>
<keyword evidence="6" id="KW-0648">Protein biosynthesis</keyword>
<evidence type="ECO:0000256" key="8">
    <source>
        <dbReference type="ARBA" id="ARBA00029731"/>
    </source>
</evidence>
<keyword evidence="5" id="KW-0067">ATP-binding</keyword>
<gene>
    <name evidence="12" type="ORF">sr11296</name>
</gene>
<accession>E6ZW44</accession>
<dbReference type="PROSITE" id="PS50862">
    <property type="entry name" value="AA_TRNA_LIGASE_II"/>
    <property type="match status" value="1"/>
</dbReference>
<keyword evidence="3" id="KW-0436">Ligase</keyword>
<evidence type="ECO:0000313" key="13">
    <source>
        <dbReference type="Proteomes" id="UP000008867"/>
    </source>
</evidence>
<protein>
    <recommendedName>
        <fullName evidence="2">proline--tRNA ligase</fullName>
        <ecNumber evidence="2">6.1.1.15</ecNumber>
    </recommendedName>
    <alternativeName>
        <fullName evidence="8">Prolyl-tRNA synthetase</fullName>
    </alternativeName>
</protein>
<evidence type="ECO:0000256" key="5">
    <source>
        <dbReference type="ARBA" id="ARBA00022840"/>
    </source>
</evidence>
<dbReference type="PANTHER" id="PTHR42753:SF2">
    <property type="entry name" value="PROLINE--TRNA LIGASE"/>
    <property type="match status" value="1"/>
</dbReference>
<keyword evidence="7 12" id="KW-0030">Aminoacyl-tRNA synthetase</keyword>
<dbReference type="AlphaFoldDB" id="E6ZW44"/>
<keyword evidence="4" id="KW-0547">Nucleotide-binding</keyword>
<dbReference type="PRINTS" id="PR01046">
    <property type="entry name" value="TRNASYNTHPRO"/>
</dbReference>
<dbReference type="GO" id="GO:0004827">
    <property type="term" value="F:proline-tRNA ligase activity"/>
    <property type="evidence" value="ECO:0007669"/>
    <property type="project" value="UniProtKB-EC"/>
</dbReference>
<sequence length="712" mass="77492">MAHRHCRACLSTASSSRQRLRTFASSSAIAAQPEPATRRPRKPLQPLRLSQHFSPTQKASQCPPSEAHDDALPSLQLLLRGGYIRSSSSGVFTLLPNALRIIRKISTIIDHELAAISATRLALPSLLPSKLWHHTGRYAAMGSELYKLRDRRDAEFVLGPTHEEEITKLVAHEVDSHRQLPVRVYQISTKFRDEPRPRMGLLRTKEFLMKDLYSFDRTAADAMATYDEVRGAYAKIFDRVFGARDRWTAAEADTGAIGGNKSHEYHVRDAAGEDTLISCAQCGYAANTEKAVSMPDPAHMPVSASDVRVLLFGCTDVQVHDQVMHAFVLPSSRGLNDTKLEKLVAKLRTTTNAPQQPTTPEATDTIELLYDSAASAAAPQASWDWKERAEGPLVRFTSLSVLADFECASLDPAELNDALVTAVNTFASRPATPTASHLALIDLFPAQFGHFAATPLAVTPPLTLVDVRTAQAHDTCAACKTSALTEARAIEVGHAFFLGERYSRALQAGFVPSSEVKDTHAGEGRMRNGRVPFQMGCYGIGVSRILGALAQKASADFERAFGAKRSGFVWPKHVAPYTAVVIVSDAKDASKSRAAHDVWHRIVQSARTTDASIRAVLESIVAQHTPHTAQMEAEDEDDAGWTADEASELVIDDRAATLGSKLADSDLTGYAFRVIVGKHFSAQAKVELQYCAGGDGWHAVLLPLEAFGEARV</sequence>
<evidence type="ECO:0000256" key="4">
    <source>
        <dbReference type="ARBA" id="ARBA00022741"/>
    </source>
</evidence>
<evidence type="ECO:0000256" key="1">
    <source>
        <dbReference type="ARBA" id="ARBA00008226"/>
    </source>
</evidence>
<dbReference type="InterPro" id="IPR036621">
    <property type="entry name" value="Anticodon-bd_dom_sf"/>
</dbReference>
<comment type="catalytic activity">
    <reaction evidence="9">
        <text>tRNA(Pro) + L-proline + ATP = L-prolyl-tRNA(Pro) + AMP + diphosphate</text>
        <dbReference type="Rhea" id="RHEA:14305"/>
        <dbReference type="Rhea" id="RHEA-COMP:9700"/>
        <dbReference type="Rhea" id="RHEA-COMP:9702"/>
        <dbReference type="ChEBI" id="CHEBI:30616"/>
        <dbReference type="ChEBI" id="CHEBI:33019"/>
        <dbReference type="ChEBI" id="CHEBI:60039"/>
        <dbReference type="ChEBI" id="CHEBI:78442"/>
        <dbReference type="ChEBI" id="CHEBI:78532"/>
        <dbReference type="ChEBI" id="CHEBI:456215"/>
        <dbReference type="EC" id="6.1.1.15"/>
    </reaction>
</comment>
<name>E6ZW44_SPORE</name>
<evidence type="ECO:0000256" key="6">
    <source>
        <dbReference type="ARBA" id="ARBA00022917"/>
    </source>
</evidence>
<evidence type="ECO:0000256" key="7">
    <source>
        <dbReference type="ARBA" id="ARBA00023146"/>
    </source>
</evidence>
<dbReference type="EC" id="6.1.1.15" evidence="2"/>
<dbReference type="GO" id="GO:0005524">
    <property type="term" value="F:ATP binding"/>
    <property type="evidence" value="ECO:0007669"/>
    <property type="project" value="UniProtKB-KW"/>
</dbReference>
<dbReference type="OrthoDB" id="10267474at2759"/>
<dbReference type="eggNOG" id="KOG2324">
    <property type="taxonomic scope" value="Eukaryota"/>
</dbReference>
<evidence type="ECO:0000259" key="11">
    <source>
        <dbReference type="PROSITE" id="PS50862"/>
    </source>
</evidence>
<keyword evidence="13" id="KW-1185">Reference proteome</keyword>
<organism evidence="12 13">
    <name type="scientific">Sporisorium reilianum (strain SRZ2)</name>
    <name type="common">Maize head smut fungus</name>
    <dbReference type="NCBI Taxonomy" id="999809"/>
    <lineage>
        <taxon>Eukaryota</taxon>
        <taxon>Fungi</taxon>
        <taxon>Dikarya</taxon>
        <taxon>Basidiomycota</taxon>
        <taxon>Ustilaginomycotina</taxon>
        <taxon>Ustilaginomycetes</taxon>
        <taxon>Ustilaginales</taxon>
        <taxon>Ustilaginaceae</taxon>
        <taxon>Sporisorium</taxon>
    </lineage>
</organism>
<feature type="domain" description="Aminoacyl-transfer RNA synthetases class-II family profile" evidence="11">
    <location>
        <begin position="90"/>
        <end position="571"/>
    </location>
</feature>
<dbReference type="InterPro" id="IPR006195">
    <property type="entry name" value="aa-tRNA-synth_II"/>
</dbReference>
<feature type="compositionally biased region" description="Polar residues" evidence="10">
    <location>
        <begin position="51"/>
        <end position="63"/>
    </location>
</feature>
<evidence type="ECO:0000256" key="3">
    <source>
        <dbReference type="ARBA" id="ARBA00022598"/>
    </source>
</evidence>
<dbReference type="InterPro" id="IPR050062">
    <property type="entry name" value="Pro-tRNA_synthetase"/>
</dbReference>
<feature type="region of interest" description="Disordered" evidence="10">
    <location>
        <begin position="24"/>
        <end position="67"/>
    </location>
</feature>
<evidence type="ECO:0000256" key="10">
    <source>
        <dbReference type="SAM" id="MobiDB-lite"/>
    </source>
</evidence>
<dbReference type="SUPFAM" id="SSF55681">
    <property type="entry name" value="Class II aaRS and biotin synthetases"/>
    <property type="match status" value="1"/>
</dbReference>
<comment type="similarity">
    <text evidence="1">Belongs to the class-II aminoacyl-tRNA synthetase family.</text>
</comment>
<dbReference type="GO" id="GO:0006433">
    <property type="term" value="P:prolyl-tRNA aminoacylation"/>
    <property type="evidence" value="ECO:0007669"/>
    <property type="project" value="InterPro"/>
</dbReference>
<dbReference type="GO" id="GO:0005739">
    <property type="term" value="C:mitochondrion"/>
    <property type="evidence" value="ECO:0007669"/>
    <property type="project" value="TreeGrafter"/>
</dbReference>
<dbReference type="InterPro" id="IPR002314">
    <property type="entry name" value="aa-tRNA-synt_IIb"/>
</dbReference>
<dbReference type="VEuPathDB" id="FungiDB:sr11296"/>
<dbReference type="HOGENOM" id="CLU_016739_2_2_1"/>
<dbReference type="Pfam" id="PF00587">
    <property type="entry name" value="tRNA-synt_2b"/>
    <property type="match status" value="1"/>
</dbReference>
<evidence type="ECO:0000256" key="9">
    <source>
        <dbReference type="ARBA" id="ARBA00047671"/>
    </source>
</evidence>
<reference evidence="12 13" key="1">
    <citation type="journal article" date="2010" name="Science">
        <title>Pathogenicity determinants in smut fungi revealed by genome comparison.</title>
        <authorList>
            <person name="Schirawski J."/>
            <person name="Mannhaupt G."/>
            <person name="Muench K."/>
            <person name="Brefort T."/>
            <person name="Schipper K."/>
            <person name="Doehlemann G."/>
            <person name="Di Stasio M."/>
            <person name="Roessel N."/>
            <person name="Mendoza-Mendoza A."/>
            <person name="Pester D."/>
            <person name="Mueller O."/>
            <person name="Winterberg B."/>
            <person name="Meyer E."/>
            <person name="Ghareeb H."/>
            <person name="Wollenberg T."/>
            <person name="Muensterkoetter M."/>
            <person name="Wong P."/>
            <person name="Walter M."/>
            <person name="Stukenbrock E."/>
            <person name="Gueldener U."/>
            <person name="Kahmann R."/>
        </authorList>
    </citation>
    <scope>NUCLEOTIDE SEQUENCE [LARGE SCALE GENOMIC DNA]</scope>
    <source>
        <strain evidence="13">SRZ2</strain>
    </source>
</reference>
<dbReference type="EMBL" id="FQ311444">
    <property type="protein sequence ID" value="CBQ71451.1"/>
    <property type="molecule type" value="Genomic_DNA"/>
</dbReference>
<dbReference type="Gene3D" id="3.30.930.10">
    <property type="entry name" value="Bira Bifunctional Protein, Domain 2"/>
    <property type="match status" value="2"/>
</dbReference>
<dbReference type="Proteomes" id="UP000008867">
    <property type="component" value="Chromosome 22"/>
</dbReference>
<dbReference type="PANTHER" id="PTHR42753">
    <property type="entry name" value="MITOCHONDRIAL RIBOSOME PROTEIN L39/PROLYL-TRNA LIGASE FAMILY MEMBER"/>
    <property type="match status" value="1"/>
</dbReference>